<keyword evidence="2" id="KW-1185">Reference proteome</keyword>
<accession>A0ABQ1J5E0</accession>
<dbReference type="Proteomes" id="UP000603352">
    <property type="component" value="Unassembled WGS sequence"/>
</dbReference>
<dbReference type="Gene3D" id="3.40.50.150">
    <property type="entry name" value="Vaccinia Virus protein VP39"/>
    <property type="match status" value="1"/>
</dbReference>
<evidence type="ECO:0008006" key="3">
    <source>
        <dbReference type="Google" id="ProtNLM"/>
    </source>
</evidence>
<evidence type="ECO:0000313" key="1">
    <source>
        <dbReference type="EMBL" id="GGB59159.1"/>
    </source>
</evidence>
<reference evidence="2" key="1">
    <citation type="journal article" date="2019" name="Int. J. Syst. Evol. Microbiol.">
        <title>The Global Catalogue of Microorganisms (GCM) 10K type strain sequencing project: providing services to taxonomists for standard genome sequencing and annotation.</title>
        <authorList>
            <consortium name="The Broad Institute Genomics Platform"/>
            <consortium name="The Broad Institute Genome Sequencing Center for Infectious Disease"/>
            <person name="Wu L."/>
            <person name="Ma J."/>
        </authorList>
    </citation>
    <scope>NUCLEOTIDE SEQUENCE [LARGE SCALE GENOMIC DNA]</scope>
    <source>
        <strain evidence="2">CGMCC 1.10188</strain>
    </source>
</reference>
<dbReference type="Pfam" id="PF12692">
    <property type="entry name" value="Methyltransf_17"/>
    <property type="match status" value="1"/>
</dbReference>
<organism evidence="1 2">
    <name type="scientific">Tistrella bauzanensis</name>
    <dbReference type="NCBI Taxonomy" id="657419"/>
    <lineage>
        <taxon>Bacteria</taxon>
        <taxon>Pseudomonadati</taxon>
        <taxon>Pseudomonadota</taxon>
        <taxon>Alphaproteobacteria</taxon>
        <taxon>Geminicoccales</taxon>
        <taxon>Geminicoccaceae</taxon>
        <taxon>Tistrella</taxon>
    </lineage>
</organism>
<comment type="caution">
    <text evidence="1">The sequence shown here is derived from an EMBL/GenBank/DDBJ whole genome shotgun (WGS) entry which is preliminary data.</text>
</comment>
<protein>
    <recommendedName>
        <fullName evidence="3">S-adenosyl-L-methionine methyltransferase</fullName>
    </recommendedName>
</protein>
<evidence type="ECO:0000313" key="2">
    <source>
        <dbReference type="Proteomes" id="UP000603352"/>
    </source>
</evidence>
<name>A0ABQ1J5E0_9PROT</name>
<dbReference type="RefSeq" id="WP_188582165.1">
    <property type="nucleotide sequence ID" value="NZ_BMDZ01000084.1"/>
</dbReference>
<proteinExistence type="predicted"/>
<dbReference type="InterPro" id="IPR025690">
    <property type="entry name" value="Methyltransf_put"/>
</dbReference>
<sequence length="167" mass="17732">MSRLDSFIRRLSAQRACLDRAAGLIGDIDGPVLELGLGNGRTYDHLRHILPGREIFVFERQVAAHPDCIPDDDHLILGDLACTLPAAMARIGRPAALAHADIGSGDIEATARNAARVAAVLPDLLAPGAVVAADQPLSDPRLIALALPDDVQPGRYHLYRRVAGEAA</sequence>
<gene>
    <name evidence="1" type="ORF">GCM10011505_44940</name>
</gene>
<dbReference type="EMBL" id="BMDZ01000084">
    <property type="protein sequence ID" value="GGB59159.1"/>
    <property type="molecule type" value="Genomic_DNA"/>
</dbReference>
<dbReference type="InterPro" id="IPR029063">
    <property type="entry name" value="SAM-dependent_MTases_sf"/>
</dbReference>